<dbReference type="Gene3D" id="3.60.21.10">
    <property type="match status" value="1"/>
</dbReference>
<protein>
    <recommendedName>
        <fullName evidence="3">Serine/threonine-protein phosphatase</fullName>
        <ecNumber evidence="3">3.1.3.16</ecNumber>
    </recommendedName>
</protein>
<dbReference type="PRINTS" id="PR00114">
    <property type="entry name" value="STPHPHTASE"/>
</dbReference>
<dbReference type="OrthoDB" id="165532at2759"/>
<dbReference type="InterPro" id="IPR002048">
    <property type="entry name" value="EF_hand_dom"/>
</dbReference>
<dbReference type="SUPFAM" id="SSF47473">
    <property type="entry name" value="EF-hand"/>
    <property type="match status" value="1"/>
</dbReference>
<feature type="region of interest" description="Disordered" evidence="4">
    <location>
        <begin position="585"/>
        <end position="610"/>
    </location>
</feature>
<dbReference type="SUPFAM" id="SSF56300">
    <property type="entry name" value="Metallo-dependent phosphatases"/>
    <property type="match status" value="1"/>
</dbReference>
<evidence type="ECO:0000313" key="7">
    <source>
        <dbReference type="EMBL" id="VFT77467.1"/>
    </source>
</evidence>
<dbReference type="Pfam" id="PF00149">
    <property type="entry name" value="Metallophos"/>
    <property type="match status" value="1"/>
</dbReference>
<dbReference type="EMBL" id="VJMH01000010">
    <property type="protein sequence ID" value="KAF0720522.1"/>
    <property type="molecule type" value="Genomic_DNA"/>
</dbReference>
<evidence type="ECO:0000313" key="6">
    <source>
        <dbReference type="EMBL" id="KAF0720522.1"/>
    </source>
</evidence>
<evidence type="ECO:0000256" key="3">
    <source>
        <dbReference type="RuleBase" id="RU004273"/>
    </source>
</evidence>
<dbReference type="Gene3D" id="1.10.238.10">
    <property type="entry name" value="EF-hand"/>
    <property type="match status" value="1"/>
</dbReference>
<organism evidence="7 8">
    <name type="scientific">Aphanomyces stellatus</name>
    <dbReference type="NCBI Taxonomy" id="120398"/>
    <lineage>
        <taxon>Eukaryota</taxon>
        <taxon>Sar</taxon>
        <taxon>Stramenopiles</taxon>
        <taxon>Oomycota</taxon>
        <taxon>Saprolegniomycetes</taxon>
        <taxon>Saprolegniales</taxon>
        <taxon>Verrucalvaceae</taxon>
        <taxon>Aphanomyces</taxon>
    </lineage>
</organism>
<dbReference type="PROSITE" id="PS00018">
    <property type="entry name" value="EF_HAND_1"/>
    <property type="match status" value="1"/>
</dbReference>
<proteinExistence type="inferred from homology"/>
<evidence type="ECO:0000256" key="2">
    <source>
        <dbReference type="ARBA" id="ARBA00022837"/>
    </source>
</evidence>
<name>A0A485K236_9STRA</name>
<evidence type="ECO:0000259" key="5">
    <source>
        <dbReference type="PROSITE" id="PS50222"/>
    </source>
</evidence>
<dbReference type="EMBL" id="CAADRA010000010">
    <property type="protein sequence ID" value="VFT77467.1"/>
    <property type="molecule type" value="Genomic_DNA"/>
</dbReference>
<evidence type="ECO:0000313" key="8">
    <source>
        <dbReference type="Proteomes" id="UP000332933"/>
    </source>
</evidence>
<dbReference type="PROSITE" id="PS00125">
    <property type="entry name" value="SER_THR_PHOSPHATASE"/>
    <property type="match status" value="1"/>
</dbReference>
<keyword evidence="8" id="KW-1185">Reference proteome</keyword>
<dbReference type="SMART" id="SM00156">
    <property type="entry name" value="PP2Ac"/>
    <property type="match status" value="1"/>
</dbReference>
<reference evidence="6" key="2">
    <citation type="submission" date="2019-06" db="EMBL/GenBank/DDBJ databases">
        <title>Genomics analysis of Aphanomyces spp. identifies a new class of oomycete effector associated with host adaptation.</title>
        <authorList>
            <person name="Gaulin E."/>
        </authorList>
    </citation>
    <scope>NUCLEOTIDE SEQUENCE</scope>
    <source>
        <strain evidence="6">CBS 578.67</strain>
    </source>
</reference>
<dbReference type="GO" id="GO:0097720">
    <property type="term" value="P:calcineurin-mediated signaling"/>
    <property type="evidence" value="ECO:0007669"/>
    <property type="project" value="InterPro"/>
</dbReference>
<sequence>MKLAAFLSSTPSKPVTFKKAQPPVSSLQKDWIEKCNLEAIAIDEKAINYFRTLAITTCVTEGRVKRNDIDPFFVCHSFRHGLSLPIVSAMDILKKATDIMTLESNILDLTAPLIVVGDLHGQFFDLLHLLHVHGDPGPRNQYLFLGDYVDRGPSSCEIMLLLLSYKIKFPQYIHLLRGNHECRSVSTHYGFRDECRRKYGLLVYSRMISCFESMPLAATIETGYGTLLALHGGLSPEIDTIDEINDLDRFVEPKPSGPLCDLLWSDPSKDKDQNEDWAPNPIRGCSYLFSEQLARSFLKRNNLLSIIRAHEMEETGHFEHYTSNIALESFPPVVTVFSAPEYCGVYNNMGATLFLTYDWHGQLDFVQHKRAITESSVYLQSEGDAIEVYLANHISFLPLSFPQIVTLCSRVGPGLHVVRAMATPIIKQKSKKPNLFTQTSNLFSQWVKRKPSMDFDKSGPLYQSPPKPAEPPRSSATSRLAKKTSNFSPPSEMHPAAVKANQQKEIACIKVSSRIAELQSQIFQSVTKTGLPMCQPTRSVSSVDEEDDEDVEEEVHARTKERSRSFHEYDLKDSRVAQIRRAWQTKVNEESEKRSGPVSWHDQRTHQRRPSVEKLQGQIDIMNVLQTWEEKKTVRPKVQVVEEAHTNEQLTAEAFTDDEWRALKLYFAIVTRDDNGQLTKKKLGQLLEDQDKDAYATQDELLTIIGAMDSDGDGVIGEADFLYFAYRAKKHASESTPHLTRRFSD</sequence>
<feature type="compositionally biased region" description="Acidic residues" evidence="4">
    <location>
        <begin position="543"/>
        <end position="553"/>
    </location>
</feature>
<feature type="compositionally biased region" description="Basic and acidic residues" evidence="4">
    <location>
        <begin position="554"/>
        <end position="565"/>
    </location>
</feature>
<evidence type="ECO:0000256" key="1">
    <source>
        <dbReference type="ARBA" id="ARBA00008294"/>
    </source>
</evidence>
<keyword evidence="3" id="KW-0378">Hydrolase</keyword>
<dbReference type="InterPro" id="IPR029052">
    <property type="entry name" value="Metallo-depent_PP-like"/>
</dbReference>
<dbReference type="AlphaFoldDB" id="A0A485K236"/>
<feature type="domain" description="EF-hand" evidence="5">
    <location>
        <begin position="696"/>
        <end position="731"/>
    </location>
</feature>
<feature type="compositionally biased region" description="Basic and acidic residues" evidence="4">
    <location>
        <begin position="587"/>
        <end position="605"/>
    </location>
</feature>
<dbReference type="CDD" id="cd00051">
    <property type="entry name" value="EFh"/>
    <property type="match status" value="1"/>
</dbReference>
<dbReference type="GO" id="GO:0033192">
    <property type="term" value="F:calmodulin-dependent protein phosphatase activity"/>
    <property type="evidence" value="ECO:0007669"/>
    <property type="project" value="InterPro"/>
</dbReference>
<comment type="similarity">
    <text evidence="1 3">Belongs to the PPP phosphatase family.</text>
</comment>
<dbReference type="InterPro" id="IPR043360">
    <property type="entry name" value="PP2B"/>
</dbReference>
<evidence type="ECO:0000256" key="4">
    <source>
        <dbReference type="SAM" id="MobiDB-lite"/>
    </source>
</evidence>
<feature type="compositionally biased region" description="Polar residues" evidence="4">
    <location>
        <begin position="474"/>
        <end position="489"/>
    </location>
</feature>
<dbReference type="InterPro" id="IPR006186">
    <property type="entry name" value="Ser/Thr-sp_prot-phosphatase"/>
</dbReference>
<keyword evidence="2" id="KW-0106">Calcium</keyword>
<reference evidence="7 8" key="1">
    <citation type="submission" date="2019-03" db="EMBL/GenBank/DDBJ databases">
        <authorList>
            <person name="Gaulin E."/>
            <person name="Dumas B."/>
        </authorList>
    </citation>
    <scope>NUCLEOTIDE SEQUENCE [LARGE SCALE GENOMIC DNA]</scope>
    <source>
        <strain evidence="7">CBS 568.67</strain>
    </source>
</reference>
<feature type="region of interest" description="Disordered" evidence="4">
    <location>
        <begin position="536"/>
        <end position="565"/>
    </location>
</feature>
<dbReference type="InterPro" id="IPR004843">
    <property type="entry name" value="Calcineurin-like_PHP"/>
</dbReference>
<accession>A0A485K236</accession>
<dbReference type="PROSITE" id="PS50222">
    <property type="entry name" value="EF_HAND_2"/>
    <property type="match status" value="1"/>
</dbReference>
<feature type="region of interest" description="Disordered" evidence="4">
    <location>
        <begin position="455"/>
        <end position="499"/>
    </location>
</feature>
<comment type="catalytic activity">
    <reaction evidence="3">
        <text>O-phospho-L-threonyl-[protein] + H2O = L-threonyl-[protein] + phosphate</text>
        <dbReference type="Rhea" id="RHEA:47004"/>
        <dbReference type="Rhea" id="RHEA-COMP:11060"/>
        <dbReference type="Rhea" id="RHEA-COMP:11605"/>
        <dbReference type="ChEBI" id="CHEBI:15377"/>
        <dbReference type="ChEBI" id="CHEBI:30013"/>
        <dbReference type="ChEBI" id="CHEBI:43474"/>
        <dbReference type="ChEBI" id="CHEBI:61977"/>
        <dbReference type="EC" id="3.1.3.16"/>
    </reaction>
</comment>
<dbReference type="InterPro" id="IPR018247">
    <property type="entry name" value="EF_Hand_1_Ca_BS"/>
</dbReference>
<dbReference type="PANTHER" id="PTHR45673">
    <property type="entry name" value="SERINE/THREONINE-PROTEIN PHOSPHATASE 2B CATALYTIC SUBUNIT 1-RELATED"/>
    <property type="match status" value="1"/>
</dbReference>
<dbReference type="InterPro" id="IPR011992">
    <property type="entry name" value="EF-hand-dom_pair"/>
</dbReference>
<gene>
    <name evidence="7" type="primary">Aste57867_241</name>
    <name evidence="6" type="ORF">As57867_000241</name>
    <name evidence="7" type="ORF">ASTE57867_241</name>
</gene>
<dbReference type="EC" id="3.1.3.16" evidence="3"/>
<dbReference type="Proteomes" id="UP000332933">
    <property type="component" value="Unassembled WGS sequence"/>
</dbReference>
<dbReference type="GO" id="GO:0005509">
    <property type="term" value="F:calcium ion binding"/>
    <property type="evidence" value="ECO:0007669"/>
    <property type="project" value="InterPro"/>
</dbReference>